<evidence type="ECO:0000313" key="8">
    <source>
        <dbReference type="EMBL" id="KIN11301.1"/>
    </source>
</evidence>
<dbReference type="GO" id="GO:0008972">
    <property type="term" value="F:phosphomethylpyrimidine kinase activity"/>
    <property type="evidence" value="ECO:0007669"/>
    <property type="project" value="InterPro"/>
</dbReference>
<dbReference type="Pfam" id="PF08543">
    <property type="entry name" value="Phos_pyr_kin"/>
    <property type="match status" value="1"/>
</dbReference>
<feature type="domain" description="Pyridoxamine kinase/Phosphomethylpyrimidine kinase" evidence="7">
    <location>
        <begin position="27"/>
        <end position="275"/>
    </location>
</feature>
<keyword evidence="4" id="KW-0547">Nucleotide-binding</keyword>
<comment type="pathway">
    <text evidence="1">Cofactor biosynthesis; thiamine diphosphate biosynthesis.</text>
</comment>
<dbReference type="STRING" id="50718.SU60_08960"/>
<accession>A0A0C3HSY2</accession>
<dbReference type="EC" id="2.7.1.49" evidence="2"/>
<dbReference type="FunFam" id="3.40.1190.20:FF:000003">
    <property type="entry name" value="Phosphomethylpyrimidine kinase ThiD"/>
    <property type="match status" value="1"/>
</dbReference>
<keyword evidence="9" id="KW-1185">Reference proteome</keyword>
<evidence type="ECO:0000256" key="3">
    <source>
        <dbReference type="ARBA" id="ARBA00022679"/>
    </source>
</evidence>
<keyword evidence="6" id="KW-0067">ATP-binding</keyword>
<dbReference type="InterPro" id="IPR029056">
    <property type="entry name" value="Ribokinase-like"/>
</dbReference>
<evidence type="ECO:0000313" key="9">
    <source>
        <dbReference type="Proteomes" id="UP000031977"/>
    </source>
</evidence>
<dbReference type="GO" id="GO:0005524">
    <property type="term" value="F:ATP binding"/>
    <property type="evidence" value="ECO:0007669"/>
    <property type="project" value="UniProtKB-KW"/>
</dbReference>
<sequence length="290" mass="30532">MTQQFKPKSRTTSSSIIPVVLTIAGSDSGGGAGIQADIKAMSATGSFACSVITAITSQNTLGVSAIFPIPLEHVESQLDAVFTDLNIVAVKIGMLADSDIIKVVANKIKQYQPKHLVIDPVMVATSGDLLLEHSSINTLKEVLIPLADIVTPNLPEGAALTGRPVPESEAEMNEMITDLRALGAKAILLKGGHLETDENSNDLLITQDSATLISAKRLLTKNTHGTGCTLSSAIASYLGQGNDLHQAVRLGKQYISRAIAHADELAVGKGHGPVHHFFVRASLETSNNES</sequence>
<reference evidence="8 9" key="1">
    <citation type="submission" date="2015-01" db="EMBL/GenBank/DDBJ databases">
        <title>Draft genome of Vibrio mytili type strain CAIM 528.</title>
        <authorList>
            <person name="Gonzalez-Castillo A."/>
            <person name="Gomez-Gil B."/>
            <person name="Enciso-Ibarra J."/>
        </authorList>
    </citation>
    <scope>NUCLEOTIDE SEQUENCE [LARGE SCALE GENOMIC DNA]</scope>
    <source>
        <strain evidence="8 9">CAIM 528</strain>
    </source>
</reference>
<dbReference type="RefSeq" id="WP_041155217.1">
    <property type="nucleotide sequence ID" value="NZ_CBCRVP010000041.1"/>
</dbReference>
<dbReference type="PANTHER" id="PTHR20858">
    <property type="entry name" value="PHOSPHOMETHYLPYRIMIDINE KINASE"/>
    <property type="match status" value="1"/>
</dbReference>
<comment type="caution">
    <text evidence="8">The sequence shown here is derived from an EMBL/GenBank/DDBJ whole genome shotgun (WGS) entry which is preliminary data.</text>
</comment>
<dbReference type="GO" id="GO:0009228">
    <property type="term" value="P:thiamine biosynthetic process"/>
    <property type="evidence" value="ECO:0007669"/>
    <property type="project" value="InterPro"/>
</dbReference>
<evidence type="ECO:0000256" key="1">
    <source>
        <dbReference type="ARBA" id="ARBA00004948"/>
    </source>
</evidence>
<dbReference type="PANTHER" id="PTHR20858:SF17">
    <property type="entry name" value="HYDROXYMETHYLPYRIMIDINE_PHOSPHOMETHYLPYRIMIDINE KINASE THI20-RELATED"/>
    <property type="match status" value="1"/>
</dbReference>
<dbReference type="NCBIfam" id="TIGR00097">
    <property type="entry name" value="HMP-P_kinase"/>
    <property type="match status" value="1"/>
</dbReference>
<organism evidence="8 9">
    <name type="scientific">Vibrio mytili</name>
    <dbReference type="NCBI Taxonomy" id="50718"/>
    <lineage>
        <taxon>Bacteria</taxon>
        <taxon>Pseudomonadati</taxon>
        <taxon>Pseudomonadota</taxon>
        <taxon>Gammaproteobacteria</taxon>
        <taxon>Vibrionales</taxon>
        <taxon>Vibrionaceae</taxon>
        <taxon>Vibrio</taxon>
    </lineage>
</organism>
<dbReference type="EMBL" id="JXOK01000026">
    <property type="protein sequence ID" value="KIN11301.1"/>
    <property type="molecule type" value="Genomic_DNA"/>
</dbReference>
<dbReference type="InterPro" id="IPR004399">
    <property type="entry name" value="HMP/HMP-P_kinase_dom"/>
</dbReference>
<dbReference type="SUPFAM" id="SSF53613">
    <property type="entry name" value="Ribokinase-like"/>
    <property type="match status" value="1"/>
</dbReference>
<evidence type="ECO:0000256" key="2">
    <source>
        <dbReference type="ARBA" id="ARBA00012135"/>
    </source>
</evidence>
<gene>
    <name evidence="8" type="ORF">SU60_08960</name>
</gene>
<dbReference type="Gene3D" id="3.40.1190.20">
    <property type="match status" value="1"/>
</dbReference>
<keyword evidence="5 8" id="KW-0418">Kinase</keyword>
<protein>
    <recommendedName>
        <fullName evidence="2">hydroxymethylpyrimidine kinase</fullName>
        <ecNumber evidence="2">2.7.1.49</ecNumber>
    </recommendedName>
</protein>
<name>A0A0C3HSY2_9VIBR</name>
<keyword evidence="3 8" id="KW-0808">Transferase</keyword>
<dbReference type="InterPro" id="IPR013749">
    <property type="entry name" value="PM/HMP-P_kinase-1"/>
</dbReference>
<dbReference type="AlphaFoldDB" id="A0A0C3HSY2"/>
<dbReference type="GO" id="GO:0005829">
    <property type="term" value="C:cytosol"/>
    <property type="evidence" value="ECO:0007669"/>
    <property type="project" value="TreeGrafter"/>
</dbReference>
<dbReference type="GO" id="GO:0008902">
    <property type="term" value="F:hydroxymethylpyrimidine kinase activity"/>
    <property type="evidence" value="ECO:0007669"/>
    <property type="project" value="UniProtKB-EC"/>
</dbReference>
<dbReference type="CDD" id="cd01169">
    <property type="entry name" value="HMPP_kinase"/>
    <property type="match status" value="1"/>
</dbReference>
<dbReference type="GO" id="GO:0009229">
    <property type="term" value="P:thiamine diphosphate biosynthetic process"/>
    <property type="evidence" value="ECO:0007669"/>
    <property type="project" value="UniProtKB-UniPathway"/>
</dbReference>
<evidence type="ECO:0000259" key="7">
    <source>
        <dbReference type="Pfam" id="PF08543"/>
    </source>
</evidence>
<dbReference type="Proteomes" id="UP000031977">
    <property type="component" value="Unassembled WGS sequence"/>
</dbReference>
<dbReference type="UniPathway" id="UPA00060">
    <property type="reaction ID" value="UER00138"/>
</dbReference>
<proteinExistence type="predicted"/>
<evidence type="ECO:0000256" key="5">
    <source>
        <dbReference type="ARBA" id="ARBA00022777"/>
    </source>
</evidence>
<dbReference type="OrthoDB" id="9810880at2"/>
<evidence type="ECO:0000256" key="6">
    <source>
        <dbReference type="ARBA" id="ARBA00022840"/>
    </source>
</evidence>
<evidence type="ECO:0000256" key="4">
    <source>
        <dbReference type="ARBA" id="ARBA00022741"/>
    </source>
</evidence>